<dbReference type="GO" id="GO:0016787">
    <property type="term" value="F:hydrolase activity"/>
    <property type="evidence" value="ECO:0007669"/>
    <property type="project" value="UniProtKB-KW"/>
</dbReference>
<sequence length="441" mass="49142">MTKSSNKAQTARVCSAATGAPYVECLKWFDRGLISRRQPVPEPQTAPQRRLEAIVAHELAEAFRDVQLDGALLGIRKAKLADNGFLELDIHPVMAYALVHRILPHNDRNYGGLRGVPGLRPAANPSDGALVLNDLTSAAGLALSVSADFSLSPVRFDDDGDNYEAIWHDHANELHDEEREFIDSWERSFDAANGRRRDLVLSRLLRRPGVLQCMGATHGLANTYTHWTRDLVIEWCCGASKSEAELRLRKSGFFANLDGLDVDESEFEGKIWWGDTGVLLKRISCYVPDDWSSNVAASYKIDAVVGRYPRGHRHPVDLMKTSPVDLEKIIQALLIRMGMMADKIRFPDHHFDLGSTENPKSSADCVVQVKRTERAIGTMAVEKLADAIGRRQIGRAIIVSTGGFTTAARQLATQHAHIQLIDGNQLEMLLREHLRIEWRSS</sequence>
<proteinExistence type="predicted"/>
<evidence type="ECO:0000313" key="2">
    <source>
        <dbReference type="EMBL" id="MFF3227251.1"/>
    </source>
</evidence>
<evidence type="ECO:0000313" key="3">
    <source>
        <dbReference type="Proteomes" id="UP001601948"/>
    </source>
</evidence>
<accession>A0ABW6R175</accession>
<dbReference type="InterPro" id="IPR052906">
    <property type="entry name" value="Type_IV_Methyl-Rstrct_Enzyme"/>
</dbReference>
<keyword evidence="2" id="KW-0255">Endonuclease</keyword>
<dbReference type="InterPro" id="IPR011856">
    <property type="entry name" value="tRNA_endonuc-like_dom_sf"/>
</dbReference>
<dbReference type="SUPFAM" id="SSF52980">
    <property type="entry name" value="Restriction endonuclease-like"/>
    <property type="match status" value="1"/>
</dbReference>
<keyword evidence="2" id="KW-0540">Nuclease</keyword>
<dbReference type="EMBL" id="JBIAPI010000010">
    <property type="protein sequence ID" value="MFF3227251.1"/>
    <property type="molecule type" value="Genomic_DNA"/>
</dbReference>
<evidence type="ECO:0000259" key="1">
    <source>
        <dbReference type="Pfam" id="PF04471"/>
    </source>
</evidence>
<gene>
    <name evidence="2" type="ORF">ACFYV7_30950</name>
</gene>
<keyword evidence="2" id="KW-0378">Hydrolase</keyword>
<reference evidence="2 3" key="1">
    <citation type="submission" date="2024-10" db="EMBL/GenBank/DDBJ databases">
        <title>The Natural Products Discovery Center: Release of the First 8490 Sequenced Strains for Exploring Actinobacteria Biosynthetic Diversity.</title>
        <authorList>
            <person name="Kalkreuter E."/>
            <person name="Kautsar S.A."/>
            <person name="Yang D."/>
            <person name="Bader C.D."/>
            <person name="Teijaro C.N."/>
            <person name="Fluegel L."/>
            <person name="Davis C.M."/>
            <person name="Simpson J.R."/>
            <person name="Lauterbach L."/>
            <person name="Steele A.D."/>
            <person name="Gui C."/>
            <person name="Meng S."/>
            <person name="Li G."/>
            <person name="Viehrig K."/>
            <person name="Ye F."/>
            <person name="Su P."/>
            <person name="Kiefer A.F."/>
            <person name="Nichols A."/>
            <person name="Cepeda A.J."/>
            <person name="Yan W."/>
            <person name="Fan B."/>
            <person name="Jiang Y."/>
            <person name="Adhikari A."/>
            <person name="Zheng C.-J."/>
            <person name="Schuster L."/>
            <person name="Cowan T.M."/>
            <person name="Smanski M.J."/>
            <person name="Chevrette M.G."/>
            <person name="De Carvalho L.P.S."/>
            <person name="Shen B."/>
        </authorList>
    </citation>
    <scope>NUCLEOTIDE SEQUENCE [LARGE SCALE GENOMIC DNA]</scope>
    <source>
        <strain evidence="2 3">NPDC003040</strain>
    </source>
</reference>
<comment type="caution">
    <text evidence="2">The sequence shown here is derived from an EMBL/GenBank/DDBJ whole genome shotgun (WGS) entry which is preliminary data.</text>
</comment>
<dbReference type="Pfam" id="PF04471">
    <property type="entry name" value="Mrr_cat"/>
    <property type="match status" value="1"/>
</dbReference>
<dbReference type="GO" id="GO:0004519">
    <property type="term" value="F:endonuclease activity"/>
    <property type="evidence" value="ECO:0007669"/>
    <property type="project" value="UniProtKB-KW"/>
</dbReference>
<dbReference type="EC" id="3.1.21.-" evidence="2"/>
<dbReference type="Gene3D" id="3.40.1350.10">
    <property type="match status" value="1"/>
</dbReference>
<protein>
    <submittedName>
        <fullName evidence="2">Restriction endonuclease</fullName>
        <ecNumber evidence="2">3.1.21.-</ecNumber>
    </submittedName>
</protein>
<dbReference type="PANTHER" id="PTHR30015">
    <property type="entry name" value="MRR RESTRICTION SYSTEM PROTEIN"/>
    <property type="match status" value="1"/>
</dbReference>
<organism evidence="2 3">
    <name type="scientific">Nocardia suismassiliense</name>
    <dbReference type="NCBI Taxonomy" id="2077092"/>
    <lineage>
        <taxon>Bacteria</taxon>
        <taxon>Bacillati</taxon>
        <taxon>Actinomycetota</taxon>
        <taxon>Actinomycetes</taxon>
        <taxon>Mycobacteriales</taxon>
        <taxon>Nocardiaceae</taxon>
        <taxon>Nocardia</taxon>
    </lineage>
</organism>
<dbReference type="RefSeq" id="WP_387723164.1">
    <property type="nucleotide sequence ID" value="NZ_JBIAPI010000010.1"/>
</dbReference>
<dbReference type="Proteomes" id="UP001601948">
    <property type="component" value="Unassembled WGS sequence"/>
</dbReference>
<keyword evidence="3" id="KW-1185">Reference proteome</keyword>
<dbReference type="PANTHER" id="PTHR30015:SF7">
    <property type="entry name" value="TYPE IV METHYL-DIRECTED RESTRICTION ENZYME ECOKMRR"/>
    <property type="match status" value="1"/>
</dbReference>
<feature type="domain" description="Restriction endonuclease type IV Mrr" evidence="1">
    <location>
        <begin position="320"/>
        <end position="429"/>
    </location>
</feature>
<name>A0ABW6R175_9NOCA</name>
<dbReference type="InterPro" id="IPR007560">
    <property type="entry name" value="Restrct_endonuc_IV_Mrr"/>
</dbReference>
<dbReference type="InterPro" id="IPR011335">
    <property type="entry name" value="Restrct_endonuc-II-like"/>
</dbReference>